<organism evidence="1 2">
    <name type="scientific">Penicillium camemberti (strain FM 013)</name>
    <dbReference type="NCBI Taxonomy" id="1429867"/>
    <lineage>
        <taxon>Eukaryota</taxon>
        <taxon>Fungi</taxon>
        <taxon>Dikarya</taxon>
        <taxon>Ascomycota</taxon>
        <taxon>Pezizomycotina</taxon>
        <taxon>Eurotiomycetes</taxon>
        <taxon>Eurotiomycetidae</taxon>
        <taxon>Eurotiales</taxon>
        <taxon>Aspergillaceae</taxon>
        <taxon>Penicillium</taxon>
    </lineage>
</organism>
<evidence type="ECO:0000313" key="2">
    <source>
        <dbReference type="Proteomes" id="UP000053732"/>
    </source>
</evidence>
<protein>
    <submittedName>
        <fullName evidence="1">Str. FM013</fullName>
    </submittedName>
</protein>
<name>A0A0G4P7U9_PENC3</name>
<dbReference type="EMBL" id="HG793140">
    <property type="protein sequence ID" value="CRL22334.1"/>
    <property type="molecule type" value="Genomic_DNA"/>
</dbReference>
<evidence type="ECO:0000313" key="1">
    <source>
        <dbReference type="EMBL" id="CRL22334.1"/>
    </source>
</evidence>
<sequence length="269" mass="30159">MAPATTREVLKYPKLAVEALTLPDVEHIFNLTKTEDTNWTQLRAPFEITDYCNKILKEVDAAISRSNGRLDLVMKLRLELRLELLLTAVYATPPSPGSTPIPVSSKRPFLFEPVAYKEKVYCLQGTPDWFLWYCPDTKKEEESVAINLVIVVTEHGQSADGVSRTLAYMAMIHTQRRAEGKADCSVFGLSTDNNQFHFLQINDKGEASGSELLGITEEIVEKLAYFHKQASILSASDRSGETKKTHSVFHAGDCGIYELMVTIKSRRLT</sequence>
<reference evidence="1 2" key="1">
    <citation type="journal article" date="2014" name="Nat. Commun.">
        <title>Multiple recent horizontal transfers of a large genomic region in cheese making fungi.</title>
        <authorList>
            <person name="Cheeseman K."/>
            <person name="Ropars J."/>
            <person name="Renault P."/>
            <person name="Dupont J."/>
            <person name="Gouzy J."/>
            <person name="Branca A."/>
            <person name="Abraham A.L."/>
            <person name="Ceppi M."/>
            <person name="Conseiller E."/>
            <person name="Debuchy R."/>
            <person name="Malagnac F."/>
            <person name="Goarin A."/>
            <person name="Silar P."/>
            <person name="Lacoste S."/>
            <person name="Sallet E."/>
            <person name="Bensimon A."/>
            <person name="Giraud T."/>
            <person name="Brygoo Y."/>
        </authorList>
    </citation>
    <scope>NUCLEOTIDE SEQUENCE [LARGE SCALE GENOMIC DNA]</scope>
    <source>
        <strain evidence="2">FM 013</strain>
    </source>
</reference>
<gene>
    <name evidence="1" type="ORF">PCAMFM013_S007g000315</name>
</gene>
<proteinExistence type="predicted"/>
<keyword evidence="2" id="KW-1185">Reference proteome</keyword>
<accession>A0A0G4P7U9</accession>
<dbReference type="AlphaFoldDB" id="A0A0G4P7U9"/>
<dbReference type="Proteomes" id="UP000053732">
    <property type="component" value="Unassembled WGS sequence"/>
</dbReference>